<accession>A0ABS3Y669</accession>
<dbReference type="GeneID" id="96263523"/>
<gene>
    <name evidence="2" type="ORF">JW613_33440</name>
</gene>
<evidence type="ECO:0000256" key="1">
    <source>
        <dbReference type="SAM" id="MobiDB-lite"/>
    </source>
</evidence>
<comment type="caution">
    <text evidence="2">The sequence shown here is derived from an EMBL/GenBank/DDBJ whole genome shotgun (WGS) entry which is preliminary data.</text>
</comment>
<dbReference type="RefSeq" id="WP_209214662.1">
    <property type="nucleotide sequence ID" value="NZ_JAFFZM010000035.1"/>
</dbReference>
<dbReference type="EMBL" id="JAFFZM010000035">
    <property type="protein sequence ID" value="MBO8203147.1"/>
    <property type="molecule type" value="Genomic_DNA"/>
</dbReference>
<reference evidence="2 3" key="1">
    <citation type="submission" date="2021-02" db="EMBL/GenBank/DDBJ databases">
        <title>Streptomyces spirodelae sp. nov., isolated from duckweed.</title>
        <authorList>
            <person name="Saimee Y."/>
            <person name="Duangmal K."/>
        </authorList>
    </citation>
    <scope>NUCLEOTIDE SEQUENCE [LARGE SCALE GENOMIC DNA]</scope>
    <source>
        <strain evidence="2 3">DSM 42105</strain>
    </source>
</reference>
<evidence type="ECO:0008006" key="4">
    <source>
        <dbReference type="Google" id="ProtNLM"/>
    </source>
</evidence>
<sequence length="230" mass="25521">MTASENQRDVDGRPVVNRAWIGERAEVSSETVKSWFRSASAVAPPSAVATIDRVQFYDLTDVERFLAERQKAKRASVLPTDPELHQGDEDDLIDINTAAKWFGFSSPSVIRSYLRHNPGYFPAPAGEVEGPSGRMIRAFRRGDLIAFDKKRDGDNTGVAGRPPGSPGPTAGHRSPDVLRRIAMARQYMEQLGGWHRGIAVELAQQTDEPVSRWHRAVREARQELSSSDTL</sequence>
<keyword evidence="3" id="KW-1185">Reference proteome</keyword>
<dbReference type="Proteomes" id="UP000721954">
    <property type="component" value="Unassembled WGS sequence"/>
</dbReference>
<protein>
    <recommendedName>
        <fullName evidence="4">DNA-binding protein</fullName>
    </recommendedName>
</protein>
<proteinExistence type="predicted"/>
<feature type="region of interest" description="Disordered" evidence="1">
    <location>
        <begin position="149"/>
        <end position="175"/>
    </location>
</feature>
<evidence type="ECO:0000313" key="2">
    <source>
        <dbReference type="EMBL" id="MBO8203147.1"/>
    </source>
</evidence>
<evidence type="ECO:0000313" key="3">
    <source>
        <dbReference type="Proteomes" id="UP000721954"/>
    </source>
</evidence>
<organism evidence="2 3">
    <name type="scientific">Streptomyces smyrnaeus</name>
    <dbReference type="NCBI Taxonomy" id="1387713"/>
    <lineage>
        <taxon>Bacteria</taxon>
        <taxon>Bacillati</taxon>
        <taxon>Actinomycetota</taxon>
        <taxon>Actinomycetes</taxon>
        <taxon>Kitasatosporales</taxon>
        <taxon>Streptomycetaceae</taxon>
        <taxon>Streptomyces</taxon>
    </lineage>
</organism>
<name>A0ABS3Y669_9ACTN</name>